<dbReference type="PRINTS" id="PR01002">
    <property type="entry name" value="FLGFLGJ"/>
</dbReference>
<accession>A0ABV6CE86</accession>
<dbReference type="Proteomes" id="UP001589758">
    <property type="component" value="Unassembled WGS sequence"/>
</dbReference>
<evidence type="ECO:0000256" key="6">
    <source>
        <dbReference type="ARBA" id="ARBA00022764"/>
    </source>
</evidence>
<organism evidence="13 14">
    <name type="scientific">Thorsellia kenyensis</name>
    <dbReference type="NCBI Taxonomy" id="1549888"/>
    <lineage>
        <taxon>Bacteria</taxon>
        <taxon>Pseudomonadati</taxon>
        <taxon>Pseudomonadota</taxon>
        <taxon>Gammaproteobacteria</taxon>
        <taxon>Enterobacterales</taxon>
        <taxon>Thorselliaceae</taxon>
        <taxon>Thorsellia</taxon>
    </lineage>
</organism>
<proteinExistence type="inferred from homology"/>
<evidence type="ECO:0000256" key="9">
    <source>
        <dbReference type="ARBA" id="ARBA00023295"/>
    </source>
</evidence>
<keyword evidence="13" id="KW-0969">Cilium</keyword>
<keyword evidence="9" id="KW-0326">Glycosidase</keyword>
<evidence type="ECO:0000313" key="13">
    <source>
        <dbReference type="EMBL" id="MFC0180430.1"/>
    </source>
</evidence>
<comment type="subcellular location">
    <subcellularLocation>
        <location evidence="2">Periplasm</location>
    </subcellularLocation>
</comment>
<dbReference type="Pfam" id="PF10135">
    <property type="entry name" value="Rod-binding"/>
    <property type="match status" value="1"/>
</dbReference>
<keyword evidence="6" id="KW-0574">Periplasm</keyword>
<dbReference type="EMBL" id="JBHLXE010000100">
    <property type="protein sequence ID" value="MFC0180430.1"/>
    <property type="molecule type" value="Genomic_DNA"/>
</dbReference>
<comment type="similarity">
    <text evidence="3">In the N-terminal section; belongs to the FlgJ family.</text>
</comment>
<keyword evidence="10" id="KW-0961">Cell wall biogenesis/degradation</keyword>
<protein>
    <recommendedName>
        <fullName evidence="5">Peptidoglycan hydrolase FlgJ</fullName>
    </recommendedName>
    <alternativeName>
        <fullName evidence="11">Muramidase FlgJ</fullName>
    </alternativeName>
</protein>
<dbReference type="RefSeq" id="WP_385877540.1">
    <property type="nucleotide sequence ID" value="NZ_JBHLXE010000100.1"/>
</dbReference>
<keyword evidence="7" id="KW-1005">Bacterial flagellum biogenesis</keyword>
<keyword evidence="13" id="KW-0966">Cell projection</keyword>
<dbReference type="Gene3D" id="2.10.70.40">
    <property type="entry name" value="peptidoglycan hydrolase"/>
    <property type="match status" value="1"/>
</dbReference>
<gene>
    <name evidence="13" type="primary">flgJ</name>
    <name evidence="13" type="ORF">ACFFIT_10115</name>
</gene>
<evidence type="ECO:0000256" key="2">
    <source>
        <dbReference type="ARBA" id="ARBA00004418"/>
    </source>
</evidence>
<comment type="caution">
    <text evidence="13">The sequence shown here is derived from an EMBL/GenBank/DDBJ whole genome shotgun (WGS) entry which is preliminary data.</text>
</comment>
<evidence type="ECO:0000256" key="7">
    <source>
        <dbReference type="ARBA" id="ARBA00022795"/>
    </source>
</evidence>
<evidence type="ECO:0000256" key="1">
    <source>
        <dbReference type="ARBA" id="ARBA00002954"/>
    </source>
</evidence>
<reference evidence="13 14" key="1">
    <citation type="submission" date="2024-09" db="EMBL/GenBank/DDBJ databases">
        <authorList>
            <person name="Sun Q."/>
            <person name="Mori K."/>
        </authorList>
    </citation>
    <scope>NUCLEOTIDE SEQUENCE [LARGE SCALE GENOMIC DNA]</scope>
    <source>
        <strain evidence="13 14">CCM 8545</strain>
    </source>
</reference>
<keyword evidence="8 13" id="KW-0378">Hydrolase</keyword>
<sequence>MNNQFDLLSASYDANGLNQLKTAVAKDPNGHIKEVAKQVEGVFLNMMLKSMRSAIPKDSLFNSDQTDLYYSLYDQQLAQELSKSGVGFANELIKNIELSQNPSSLTEVAEKYPAGLPLEKLNNLLINENQPILIQEHKQEGTIAFRSNYDTIRYAKEKMENYAANISEKTGAFAKGVFEGAKDFVNKLTGPAQLASKDTGIHPNLILAQAALESGWGKSEIKTHTGEPSHNLFGIKAGKSWQGKTTEILTTEFIDGSYQKVRAKFRVYNNYQHALSDYVDLITQNPRYKHVLTAPNAEKAAIEIQKAGYATDPNYANKLISILGQLKSESNKVAKQYNQIQTLRL</sequence>
<dbReference type="InterPro" id="IPR019301">
    <property type="entry name" value="Flagellar_prot_FlgJ_N"/>
</dbReference>
<evidence type="ECO:0000256" key="5">
    <source>
        <dbReference type="ARBA" id="ARBA00013433"/>
    </source>
</evidence>
<dbReference type="NCBIfam" id="TIGR02541">
    <property type="entry name" value="flagell_FlgJ"/>
    <property type="match status" value="1"/>
</dbReference>
<name>A0ABV6CE86_9GAMM</name>
<keyword evidence="14" id="KW-1185">Reference proteome</keyword>
<dbReference type="InterPro" id="IPR002901">
    <property type="entry name" value="MGlyc_endo_b_GlcNAc-like_dom"/>
</dbReference>
<comment type="similarity">
    <text evidence="4">In the C-terminal section; belongs to the glycosyl hydrolase 73 family.</text>
</comment>
<evidence type="ECO:0000259" key="12">
    <source>
        <dbReference type="SMART" id="SM00047"/>
    </source>
</evidence>
<keyword evidence="13" id="KW-0282">Flagellum</keyword>
<feature type="domain" description="Mannosyl-glycoprotein endo-beta-N-acetylglucosamidase-like" evidence="12">
    <location>
        <begin position="169"/>
        <end position="338"/>
    </location>
</feature>
<evidence type="ECO:0000256" key="11">
    <source>
        <dbReference type="ARBA" id="ARBA00030835"/>
    </source>
</evidence>
<evidence type="ECO:0000256" key="10">
    <source>
        <dbReference type="ARBA" id="ARBA00023316"/>
    </source>
</evidence>
<dbReference type="PANTHER" id="PTHR33308">
    <property type="entry name" value="PEPTIDOGLYCAN HYDROLASE FLGJ"/>
    <property type="match status" value="1"/>
</dbReference>
<dbReference type="Pfam" id="PF01832">
    <property type="entry name" value="Glucosaminidase"/>
    <property type="match status" value="1"/>
</dbReference>
<dbReference type="SMART" id="SM00047">
    <property type="entry name" value="LYZ2"/>
    <property type="match status" value="1"/>
</dbReference>
<dbReference type="InterPro" id="IPR013377">
    <property type="entry name" value="FlgJ"/>
</dbReference>
<dbReference type="GO" id="GO:0016787">
    <property type="term" value="F:hydrolase activity"/>
    <property type="evidence" value="ECO:0007669"/>
    <property type="project" value="UniProtKB-KW"/>
</dbReference>
<evidence type="ECO:0000313" key="14">
    <source>
        <dbReference type="Proteomes" id="UP001589758"/>
    </source>
</evidence>
<dbReference type="InterPro" id="IPR051056">
    <property type="entry name" value="Glycosyl_Hydrolase_73"/>
</dbReference>
<evidence type="ECO:0000256" key="3">
    <source>
        <dbReference type="ARBA" id="ARBA00006880"/>
    </source>
</evidence>
<dbReference type="PANTHER" id="PTHR33308:SF9">
    <property type="entry name" value="PEPTIDOGLYCAN HYDROLASE FLGJ"/>
    <property type="match status" value="1"/>
</dbReference>
<evidence type="ECO:0000256" key="4">
    <source>
        <dbReference type="ARBA" id="ARBA00007974"/>
    </source>
</evidence>
<evidence type="ECO:0000256" key="8">
    <source>
        <dbReference type="ARBA" id="ARBA00022801"/>
    </source>
</evidence>
<comment type="function">
    <text evidence="1">Flagellum-specific muramidase which hydrolyzes the peptidoglycan layer to assemble the rod structure in the periplasmic space.</text>
</comment>
<dbReference type="Gene3D" id="1.10.530.10">
    <property type="match status" value="1"/>
</dbReference>